<dbReference type="PATRIC" id="fig|1300348.6.peg.821"/>
<proteinExistence type="predicted"/>
<evidence type="ECO:0000313" key="2">
    <source>
        <dbReference type="Proteomes" id="UP000037716"/>
    </source>
</evidence>
<sequence length="37" mass="4470">MYKETKNPRFNLGFLHHLQMISLWGNLGDFWGINFLM</sequence>
<accession>A0A0M9CF55</accession>
<name>A0A0M9CF55_9FLAO</name>
<comment type="caution">
    <text evidence="1">The sequence shown here is derived from an EMBL/GenBank/DDBJ whole genome shotgun (WGS) entry which is preliminary data.</text>
</comment>
<reference evidence="1 2" key="1">
    <citation type="submission" date="2015-07" db="EMBL/GenBank/DDBJ databases">
        <title>Genome of Polaribacter dokdonenesis DSW-5, isolated from seawater off Dokdo in Korea.</title>
        <authorList>
            <person name="Yoon K."/>
            <person name="Song J.Y."/>
            <person name="Kim J.F."/>
        </authorList>
    </citation>
    <scope>NUCLEOTIDE SEQUENCE [LARGE SCALE GENOMIC DNA]</scope>
    <source>
        <strain evidence="1 2">DSW-5</strain>
    </source>
</reference>
<dbReference type="EMBL" id="LGBR01000001">
    <property type="protein sequence ID" value="KOY51262.1"/>
    <property type="molecule type" value="Genomic_DNA"/>
</dbReference>
<gene>
    <name evidence="1" type="ORF">I602_822</name>
</gene>
<dbReference type="STRING" id="1300348.I602_822"/>
<evidence type="ECO:0000313" key="1">
    <source>
        <dbReference type="EMBL" id="KOY51262.1"/>
    </source>
</evidence>
<protein>
    <submittedName>
        <fullName evidence="1">Uncharacterized protein</fullName>
    </submittedName>
</protein>
<dbReference type="AlphaFoldDB" id="A0A0M9CF55"/>
<organism evidence="1 2">
    <name type="scientific">Polaribacter dokdonensis DSW-5</name>
    <dbReference type="NCBI Taxonomy" id="1300348"/>
    <lineage>
        <taxon>Bacteria</taxon>
        <taxon>Pseudomonadati</taxon>
        <taxon>Bacteroidota</taxon>
        <taxon>Flavobacteriia</taxon>
        <taxon>Flavobacteriales</taxon>
        <taxon>Flavobacteriaceae</taxon>
    </lineage>
</organism>
<dbReference type="Proteomes" id="UP000037716">
    <property type="component" value="Unassembled WGS sequence"/>
</dbReference>